<reference evidence="6 7" key="1">
    <citation type="submission" date="2017-04" db="EMBL/GenBank/DDBJ databases">
        <title>Draft Aigarchaeota genome from a New Zealand hot spring.</title>
        <authorList>
            <person name="Reysenbach A.-L."/>
            <person name="Donaho J.A."/>
            <person name="Gerhart J."/>
            <person name="Kelley J.F."/>
            <person name="Kouba K."/>
            <person name="Podar M."/>
            <person name="Stott M."/>
        </authorList>
    </citation>
    <scope>NUCLEOTIDE SEQUENCE [LARGE SCALE GENOMIC DNA]</scope>
    <source>
        <strain evidence="6">NZ13_MG1</strain>
    </source>
</reference>
<keyword evidence="5" id="KW-0812">Transmembrane</keyword>
<keyword evidence="3" id="KW-0479">Metal-binding</keyword>
<evidence type="ECO:0000256" key="5">
    <source>
        <dbReference type="SAM" id="Phobius"/>
    </source>
</evidence>
<evidence type="ECO:0000256" key="3">
    <source>
        <dbReference type="ARBA" id="ARBA00022723"/>
    </source>
</evidence>
<evidence type="ECO:0000313" key="7">
    <source>
        <dbReference type="Proteomes" id="UP000244066"/>
    </source>
</evidence>
<name>A0A2R7Y225_9ARCH</name>
<dbReference type="InterPro" id="IPR006128">
    <property type="entry name" value="Lipoprotein_PsaA-like"/>
</dbReference>
<dbReference type="PRINTS" id="PR00691">
    <property type="entry name" value="ADHESINB"/>
</dbReference>
<dbReference type="Proteomes" id="UP000244066">
    <property type="component" value="Unassembled WGS sequence"/>
</dbReference>
<gene>
    <name evidence="6" type="ORF">B9J98_05895</name>
</gene>
<dbReference type="SUPFAM" id="SSF53807">
    <property type="entry name" value="Helical backbone' metal receptor"/>
    <property type="match status" value="1"/>
</dbReference>
<comment type="subcellular location">
    <subcellularLocation>
        <location evidence="1">Cell envelope</location>
    </subcellularLocation>
</comment>
<dbReference type="Gene3D" id="3.40.50.1980">
    <property type="entry name" value="Nitrogenase molybdenum iron protein domain"/>
    <property type="match status" value="1"/>
</dbReference>
<dbReference type="GO" id="GO:0030001">
    <property type="term" value="P:metal ion transport"/>
    <property type="evidence" value="ECO:0007669"/>
    <property type="project" value="InterPro"/>
</dbReference>
<dbReference type="PRINTS" id="PR00690">
    <property type="entry name" value="ADHESNFAMILY"/>
</dbReference>
<dbReference type="PANTHER" id="PTHR42953">
    <property type="entry name" value="HIGH-AFFINITY ZINC UPTAKE SYSTEM PROTEIN ZNUA-RELATED"/>
    <property type="match status" value="1"/>
</dbReference>
<organism evidence="6 7">
    <name type="scientific">Candidatus Terraquivivens tikiterensis</name>
    <dbReference type="NCBI Taxonomy" id="1980982"/>
    <lineage>
        <taxon>Archaea</taxon>
        <taxon>Nitrososphaerota</taxon>
        <taxon>Candidatus Wolframiiraptoraceae</taxon>
        <taxon>Candidatus Terraquivivens</taxon>
    </lineage>
</organism>
<accession>A0A2R7Y225</accession>
<dbReference type="InterPro" id="IPR006129">
    <property type="entry name" value="AdhesinB"/>
</dbReference>
<dbReference type="AlphaFoldDB" id="A0A2R7Y225"/>
<evidence type="ECO:0000256" key="1">
    <source>
        <dbReference type="ARBA" id="ARBA00004196"/>
    </source>
</evidence>
<keyword evidence="5" id="KW-0472">Membrane</keyword>
<evidence type="ECO:0000256" key="4">
    <source>
        <dbReference type="ARBA" id="ARBA00022729"/>
    </source>
</evidence>
<evidence type="ECO:0008006" key="8">
    <source>
        <dbReference type="Google" id="ProtNLM"/>
    </source>
</evidence>
<dbReference type="GO" id="GO:0007155">
    <property type="term" value="P:cell adhesion"/>
    <property type="evidence" value="ECO:0007669"/>
    <property type="project" value="InterPro"/>
</dbReference>
<evidence type="ECO:0000256" key="2">
    <source>
        <dbReference type="ARBA" id="ARBA00022448"/>
    </source>
</evidence>
<keyword evidence="2" id="KW-0813">Transport</keyword>
<proteinExistence type="predicted"/>
<feature type="transmembrane region" description="Helical" evidence="5">
    <location>
        <begin position="311"/>
        <end position="331"/>
    </location>
</feature>
<evidence type="ECO:0000313" key="6">
    <source>
        <dbReference type="EMBL" id="PUA31595.1"/>
    </source>
</evidence>
<dbReference type="Pfam" id="PF01297">
    <property type="entry name" value="ZnuA"/>
    <property type="match status" value="1"/>
</dbReference>
<keyword evidence="5" id="KW-1133">Transmembrane helix</keyword>
<keyword evidence="4" id="KW-0732">Signal</keyword>
<sequence length="338" mass="36916">MWGEGQVSLRPIFLISIAIATLFFSAQTNASTRLHVVVSTPTLIPLVKSVAGDYADVTSVVPFGTDPHEYQLVPRDVEKISYSDLLIVTGHFVWEKELASLSKHGSTIDLYEALRGKIKLLKLPSGDVNLHEWWLSPHNAKLVIDELASKLAEVDGDNAKNYMANAERSARAIDKIVAEVERTLSEGGLAGDVAICSTPIEQYLVEEFGMRCKLILAEEELTGVKPYALEDARKMLTEGSLRVIVVSDISEGTIGADVARKLADETKAYLLKLLVMLNDGWDYETLLAYNAGLVSSTVHAPKLSSEPSTSMPVLLISILSIAVALEALIILRLKVMRS</sequence>
<dbReference type="EMBL" id="NDWU01000015">
    <property type="protein sequence ID" value="PUA31595.1"/>
    <property type="molecule type" value="Genomic_DNA"/>
</dbReference>
<protein>
    <recommendedName>
        <fullName evidence="8">Zinc ABC transporter substrate-binding protein</fullName>
    </recommendedName>
</protein>
<comment type="caution">
    <text evidence="6">The sequence shown here is derived from an EMBL/GenBank/DDBJ whole genome shotgun (WGS) entry which is preliminary data.</text>
</comment>
<dbReference type="InterPro" id="IPR050492">
    <property type="entry name" value="Bact_metal-bind_prot9"/>
</dbReference>
<dbReference type="PANTHER" id="PTHR42953:SF1">
    <property type="entry name" value="METAL-BINDING PROTEIN HI_0362-RELATED"/>
    <property type="match status" value="1"/>
</dbReference>
<dbReference type="InterPro" id="IPR006127">
    <property type="entry name" value="ZnuA-like"/>
</dbReference>
<dbReference type="GO" id="GO:0046872">
    <property type="term" value="F:metal ion binding"/>
    <property type="evidence" value="ECO:0007669"/>
    <property type="project" value="UniProtKB-KW"/>
</dbReference>